<dbReference type="PROSITE" id="PS51257">
    <property type="entry name" value="PROKAR_LIPOPROTEIN"/>
    <property type="match status" value="1"/>
</dbReference>
<gene>
    <name evidence="1" type="ORF">CLV42_113102</name>
</gene>
<sequence>MKFSATLCLLIIFACGCDRNNLQRRLLSEQKLLKDSANNINERVNCSMPQDRADAEKLKLGAIHARLTAIQSSIDSLDTVR</sequence>
<name>A0A2P8FUL9_9BACT</name>
<reference evidence="1 2" key="1">
    <citation type="submission" date="2018-03" db="EMBL/GenBank/DDBJ databases">
        <title>Genomic Encyclopedia of Archaeal and Bacterial Type Strains, Phase II (KMG-II): from individual species to whole genera.</title>
        <authorList>
            <person name="Goeker M."/>
        </authorList>
    </citation>
    <scope>NUCLEOTIDE SEQUENCE [LARGE SCALE GENOMIC DNA]</scope>
    <source>
        <strain evidence="1 2">DSM 18107</strain>
    </source>
</reference>
<accession>A0A2P8FUL9</accession>
<dbReference type="AlphaFoldDB" id="A0A2P8FUL9"/>
<evidence type="ECO:0000313" key="2">
    <source>
        <dbReference type="Proteomes" id="UP000240978"/>
    </source>
</evidence>
<dbReference type="Proteomes" id="UP000240978">
    <property type="component" value="Unassembled WGS sequence"/>
</dbReference>
<protein>
    <submittedName>
        <fullName evidence="1">Uncharacterized protein</fullName>
    </submittedName>
</protein>
<keyword evidence="2" id="KW-1185">Reference proteome</keyword>
<comment type="caution">
    <text evidence="1">The sequence shown here is derived from an EMBL/GenBank/DDBJ whole genome shotgun (WGS) entry which is preliminary data.</text>
</comment>
<evidence type="ECO:0000313" key="1">
    <source>
        <dbReference type="EMBL" id="PSL25420.1"/>
    </source>
</evidence>
<organism evidence="1 2">
    <name type="scientific">Chitinophaga ginsengisoli</name>
    <dbReference type="NCBI Taxonomy" id="363837"/>
    <lineage>
        <taxon>Bacteria</taxon>
        <taxon>Pseudomonadati</taxon>
        <taxon>Bacteroidota</taxon>
        <taxon>Chitinophagia</taxon>
        <taxon>Chitinophagales</taxon>
        <taxon>Chitinophagaceae</taxon>
        <taxon>Chitinophaga</taxon>
    </lineage>
</organism>
<dbReference type="EMBL" id="PYGK01000013">
    <property type="protein sequence ID" value="PSL25420.1"/>
    <property type="molecule type" value="Genomic_DNA"/>
</dbReference>
<proteinExistence type="predicted"/>